<name>A0AAE0ZUY5_9GAST</name>
<organism evidence="3 4">
    <name type="scientific">Elysia crispata</name>
    <name type="common">lettuce slug</name>
    <dbReference type="NCBI Taxonomy" id="231223"/>
    <lineage>
        <taxon>Eukaryota</taxon>
        <taxon>Metazoa</taxon>
        <taxon>Spiralia</taxon>
        <taxon>Lophotrochozoa</taxon>
        <taxon>Mollusca</taxon>
        <taxon>Gastropoda</taxon>
        <taxon>Heterobranchia</taxon>
        <taxon>Euthyneura</taxon>
        <taxon>Panpulmonata</taxon>
        <taxon>Sacoglossa</taxon>
        <taxon>Placobranchoidea</taxon>
        <taxon>Plakobranchidae</taxon>
        <taxon>Elysia</taxon>
    </lineage>
</organism>
<feature type="signal peptide" evidence="2">
    <location>
        <begin position="1"/>
        <end position="31"/>
    </location>
</feature>
<keyword evidence="1" id="KW-0175">Coiled coil</keyword>
<keyword evidence="2" id="KW-0732">Signal</keyword>
<feature type="coiled-coil region" evidence="1">
    <location>
        <begin position="26"/>
        <end position="53"/>
    </location>
</feature>
<protein>
    <submittedName>
        <fullName evidence="3">Uncharacterized protein</fullName>
    </submittedName>
</protein>
<comment type="caution">
    <text evidence="3">The sequence shown here is derived from an EMBL/GenBank/DDBJ whole genome shotgun (WGS) entry which is preliminary data.</text>
</comment>
<sequence>MRTPRVVSRCGRLTLMIIMLVWASISQEVKEQKNSLERSKQELRLEADNHNGDRTCTKHRSVFSGFSFFSVQHSQSDSANF</sequence>
<reference evidence="3" key="1">
    <citation type="journal article" date="2023" name="G3 (Bethesda)">
        <title>A reference genome for the long-term kleptoplast-retaining sea slug Elysia crispata morphotype clarki.</title>
        <authorList>
            <person name="Eastman K.E."/>
            <person name="Pendleton A.L."/>
            <person name="Shaikh M.A."/>
            <person name="Suttiyut T."/>
            <person name="Ogas R."/>
            <person name="Tomko P."/>
            <person name="Gavelis G."/>
            <person name="Widhalm J.R."/>
            <person name="Wisecaver J.H."/>
        </authorList>
    </citation>
    <scope>NUCLEOTIDE SEQUENCE</scope>
    <source>
        <strain evidence="3">ECLA1</strain>
    </source>
</reference>
<keyword evidence="4" id="KW-1185">Reference proteome</keyword>
<evidence type="ECO:0000313" key="3">
    <source>
        <dbReference type="EMBL" id="KAK3775092.1"/>
    </source>
</evidence>
<feature type="chain" id="PRO_5042090915" evidence="2">
    <location>
        <begin position="32"/>
        <end position="81"/>
    </location>
</feature>
<evidence type="ECO:0000256" key="1">
    <source>
        <dbReference type="SAM" id="Coils"/>
    </source>
</evidence>
<gene>
    <name evidence="3" type="ORF">RRG08_048302</name>
</gene>
<proteinExistence type="predicted"/>
<dbReference type="AlphaFoldDB" id="A0AAE0ZUY5"/>
<accession>A0AAE0ZUY5</accession>
<evidence type="ECO:0000256" key="2">
    <source>
        <dbReference type="SAM" id="SignalP"/>
    </source>
</evidence>
<evidence type="ECO:0000313" key="4">
    <source>
        <dbReference type="Proteomes" id="UP001283361"/>
    </source>
</evidence>
<dbReference type="EMBL" id="JAWDGP010003357">
    <property type="protein sequence ID" value="KAK3775092.1"/>
    <property type="molecule type" value="Genomic_DNA"/>
</dbReference>
<dbReference type="Proteomes" id="UP001283361">
    <property type="component" value="Unassembled WGS sequence"/>
</dbReference>